<keyword evidence="13 17" id="KW-0472">Membrane</keyword>
<organism evidence="19 20">
    <name type="scientific">Eublepharis macularius</name>
    <name type="common">Leopard gecko</name>
    <name type="synonym">Cyrtodactylus macularius</name>
    <dbReference type="NCBI Taxonomy" id="481883"/>
    <lineage>
        <taxon>Eukaryota</taxon>
        <taxon>Metazoa</taxon>
        <taxon>Chordata</taxon>
        <taxon>Craniata</taxon>
        <taxon>Vertebrata</taxon>
        <taxon>Euteleostomi</taxon>
        <taxon>Lepidosauria</taxon>
        <taxon>Squamata</taxon>
        <taxon>Bifurcata</taxon>
        <taxon>Gekkota</taxon>
        <taxon>Eublepharidae</taxon>
        <taxon>Eublepharinae</taxon>
        <taxon>Eublepharis</taxon>
    </lineage>
</organism>
<dbReference type="PANTHER" id="PTHR13327">
    <property type="entry name" value="NADH-UBIQUINONE OXIDOREDUCTASE ESSS SUBUNIT, MITOCHONDRIAL PRECURSOR"/>
    <property type="match status" value="1"/>
</dbReference>
<feature type="signal peptide" evidence="18">
    <location>
        <begin position="1"/>
        <end position="15"/>
    </location>
</feature>
<gene>
    <name evidence="20" type="primary">LOC129337945</name>
</gene>
<evidence type="ECO:0000313" key="20">
    <source>
        <dbReference type="RefSeq" id="XP_054847944.1"/>
    </source>
</evidence>
<keyword evidence="10" id="KW-0249">Electron transport</keyword>
<accession>A0AA97K3M2</accession>
<comment type="function">
    <text evidence="1">Accessory subunit of the mitochondrial membrane respiratory chain NADH dehydrogenase (Complex I), that is believed not to be involved in catalysis. Complex I functions in the transfer of electrons from NADH to the respiratory chain. The immediate electron acceptor for the enzyme is believed to be ubiquinone.</text>
</comment>
<dbReference type="RefSeq" id="XP_054847944.1">
    <property type="nucleotide sequence ID" value="XM_054991969.1"/>
</dbReference>
<evidence type="ECO:0000256" key="13">
    <source>
        <dbReference type="ARBA" id="ARBA00023136"/>
    </source>
</evidence>
<evidence type="ECO:0000256" key="5">
    <source>
        <dbReference type="ARBA" id="ARBA00022448"/>
    </source>
</evidence>
<keyword evidence="6" id="KW-0679">Respiratory chain</keyword>
<keyword evidence="5" id="KW-0813">Transport</keyword>
<dbReference type="PANTHER" id="PTHR13327:SF0">
    <property type="entry name" value="NADH DEHYDROGENASE [UBIQUINONE] 1 BETA SUBCOMPLEX SUBUNIT 11, MITOCHONDRIAL"/>
    <property type="match status" value="1"/>
</dbReference>
<feature type="chain" id="PRO_5041715335" description="NADH dehydrogenase [ubiquinone] 1 beta subcomplex subunit 11, mitochondrial" evidence="18">
    <location>
        <begin position="16"/>
        <end position="148"/>
    </location>
</feature>
<evidence type="ECO:0000256" key="10">
    <source>
        <dbReference type="ARBA" id="ARBA00022982"/>
    </source>
</evidence>
<keyword evidence="9" id="KW-0809">Transit peptide</keyword>
<evidence type="ECO:0000256" key="12">
    <source>
        <dbReference type="ARBA" id="ARBA00023128"/>
    </source>
</evidence>
<keyword evidence="12" id="KW-0496">Mitochondrion</keyword>
<comment type="similarity">
    <text evidence="3">Belongs to the complex I NDUFB11 subunit family.</text>
</comment>
<dbReference type="GeneID" id="129337945"/>
<name>A0AA97K3M2_EUBMA</name>
<keyword evidence="11 17" id="KW-1133">Transmembrane helix</keyword>
<evidence type="ECO:0000256" key="15">
    <source>
        <dbReference type="ARBA" id="ARBA00031387"/>
    </source>
</evidence>
<dbReference type="Pfam" id="PF10183">
    <property type="entry name" value="ESSS"/>
    <property type="match status" value="1"/>
</dbReference>
<dbReference type="GO" id="GO:0005743">
    <property type="term" value="C:mitochondrial inner membrane"/>
    <property type="evidence" value="ECO:0007669"/>
    <property type="project" value="UniProtKB-SubCell"/>
</dbReference>
<sequence>MAAWRSLAGVQRLLGLPGLAARAASSGGAVNTAALQVPPGSTPARVAPAHEEDDEEVPLFAKNPDYHGFDSDPVIDVWNMRVAFFFGISLAIVVGTAFVHYLPDCGMDKWARREAERKIKEREAQGLPLLDANYYDPSKIVLPPEDEE</sequence>
<evidence type="ECO:0000256" key="14">
    <source>
        <dbReference type="ARBA" id="ARBA00030753"/>
    </source>
</evidence>
<keyword evidence="7 17" id="KW-0812">Transmembrane</keyword>
<evidence type="ECO:0000256" key="3">
    <source>
        <dbReference type="ARBA" id="ARBA00008915"/>
    </source>
</evidence>
<evidence type="ECO:0000256" key="1">
    <source>
        <dbReference type="ARBA" id="ARBA00003195"/>
    </source>
</evidence>
<evidence type="ECO:0000256" key="16">
    <source>
        <dbReference type="ARBA" id="ARBA00046528"/>
    </source>
</evidence>
<feature type="transmembrane region" description="Helical" evidence="17">
    <location>
        <begin position="82"/>
        <end position="103"/>
    </location>
</feature>
<evidence type="ECO:0000256" key="6">
    <source>
        <dbReference type="ARBA" id="ARBA00022660"/>
    </source>
</evidence>
<evidence type="ECO:0000256" key="8">
    <source>
        <dbReference type="ARBA" id="ARBA00022792"/>
    </source>
</evidence>
<comment type="subunit">
    <text evidence="16">Complex I is composed of 45 different subunits. Interacts with BCAP31.</text>
</comment>
<keyword evidence="19" id="KW-1185">Reference proteome</keyword>
<dbReference type="AlphaFoldDB" id="A0AA97K3M2"/>
<comment type="subcellular location">
    <subcellularLocation>
        <location evidence="2">Mitochondrion inner membrane</location>
        <topology evidence="2">Single-pass membrane protein</topology>
    </subcellularLocation>
</comment>
<dbReference type="KEGG" id="emc:129337945"/>
<dbReference type="Proteomes" id="UP001190640">
    <property type="component" value="Chromosome 11"/>
</dbReference>
<evidence type="ECO:0000256" key="18">
    <source>
        <dbReference type="SAM" id="SignalP"/>
    </source>
</evidence>
<evidence type="ECO:0000313" key="19">
    <source>
        <dbReference type="Proteomes" id="UP001190640"/>
    </source>
</evidence>
<keyword evidence="18" id="KW-0732">Signal</keyword>
<evidence type="ECO:0000256" key="4">
    <source>
        <dbReference type="ARBA" id="ARBA00018632"/>
    </source>
</evidence>
<evidence type="ECO:0000256" key="11">
    <source>
        <dbReference type="ARBA" id="ARBA00022989"/>
    </source>
</evidence>
<evidence type="ECO:0000256" key="7">
    <source>
        <dbReference type="ARBA" id="ARBA00022692"/>
    </source>
</evidence>
<evidence type="ECO:0000256" key="17">
    <source>
        <dbReference type="SAM" id="Phobius"/>
    </source>
</evidence>
<protein>
    <recommendedName>
        <fullName evidence="4">NADH dehydrogenase [ubiquinone] 1 beta subcomplex subunit 11, mitochondrial</fullName>
    </recommendedName>
    <alternativeName>
        <fullName evidence="15">Complex I-ESSS</fullName>
    </alternativeName>
    <alternativeName>
        <fullName evidence="14">NADH-ubiquinone oxidoreductase ESSS subunit</fullName>
    </alternativeName>
</protein>
<evidence type="ECO:0000256" key="9">
    <source>
        <dbReference type="ARBA" id="ARBA00022946"/>
    </source>
</evidence>
<evidence type="ECO:0000256" key="2">
    <source>
        <dbReference type="ARBA" id="ARBA00004434"/>
    </source>
</evidence>
<proteinExistence type="inferred from homology"/>
<reference evidence="20" key="1">
    <citation type="submission" date="2025-08" db="UniProtKB">
        <authorList>
            <consortium name="RefSeq"/>
        </authorList>
    </citation>
    <scope>IDENTIFICATION</scope>
    <source>
        <tissue evidence="20">Blood</tissue>
    </source>
</reference>
<dbReference type="InterPro" id="IPR019329">
    <property type="entry name" value="NADH_UbQ_OxRdtase_ESSS_su"/>
</dbReference>
<keyword evidence="8" id="KW-0999">Mitochondrion inner membrane</keyword>